<proteinExistence type="predicted"/>
<protein>
    <submittedName>
        <fullName evidence="1">Uncharacterized protein</fullName>
    </submittedName>
</protein>
<evidence type="ECO:0000313" key="1">
    <source>
        <dbReference type="EMBL" id="KAH7971249.1"/>
    </source>
</evidence>
<name>A0ACB8DKY1_DERSI</name>
<comment type="caution">
    <text evidence="1">The sequence shown here is derived from an EMBL/GenBank/DDBJ whole genome shotgun (WGS) entry which is preliminary data.</text>
</comment>
<evidence type="ECO:0000313" key="2">
    <source>
        <dbReference type="Proteomes" id="UP000821865"/>
    </source>
</evidence>
<reference evidence="1" key="1">
    <citation type="submission" date="2020-05" db="EMBL/GenBank/DDBJ databases">
        <title>Large-scale comparative analyses of tick genomes elucidate their genetic diversity and vector capacities.</title>
        <authorList>
            <person name="Jia N."/>
            <person name="Wang J."/>
            <person name="Shi W."/>
            <person name="Du L."/>
            <person name="Sun Y."/>
            <person name="Zhan W."/>
            <person name="Jiang J."/>
            <person name="Wang Q."/>
            <person name="Zhang B."/>
            <person name="Ji P."/>
            <person name="Sakyi L.B."/>
            <person name="Cui X."/>
            <person name="Yuan T."/>
            <person name="Jiang B."/>
            <person name="Yang W."/>
            <person name="Lam T.T.-Y."/>
            <person name="Chang Q."/>
            <person name="Ding S."/>
            <person name="Wang X."/>
            <person name="Zhu J."/>
            <person name="Ruan X."/>
            <person name="Zhao L."/>
            <person name="Wei J."/>
            <person name="Que T."/>
            <person name="Du C."/>
            <person name="Cheng J."/>
            <person name="Dai P."/>
            <person name="Han X."/>
            <person name="Huang E."/>
            <person name="Gao Y."/>
            <person name="Liu J."/>
            <person name="Shao H."/>
            <person name="Ye R."/>
            <person name="Li L."/>
            <person name="Wei W."/>
            <person name="Wang X."/>
            <person name="Wang C."/>
            <person name="Yang T."/>
            <person name="Huo Q."/>
            <person name="Li W."/>
            <person name="Guo W."/>
            <person name="Chen H."/>
            <person name="Zhou L."/>
            <person name="Ni X."/>
            <person name="Tian J."/>
            <person name="Zhou Y."/>
            <person name="Sheng Y."/>
            <person name="Liu T."/>
            <person name="Pan Y."/>
            <person name="Xia L."/>
            <person name="Li J."/>
            <person name="Zhao F."/>
            <person name="Cao W."/>
        </authorList>
    </citation>
    <scope>NUCLEOTIDE SEQUENCE</scope>
    <source>
        <strain evidence="1">Dsil-2018</strain>
    </source>
</reference>
<dbReference type="Proteomes" id="UP000821865">
    <property type="component" value="Chromosome 11"/>
</dbReference>
<accession>A0ACB8DKY1</accession>
<gene>
    <name evidence="1" type="ORF">HPB49_020756</name>
</gene>
<keyword evidence="2" id="KW-1185">Reference proteome</keyword>
<dbReference type="EMBL" id="CM023480">
    <property type="protein sequence ID" value="KAH7971249.1"/>
    <property type="molecule type" value="Genomic_DNA"/>
</dbReference>
<organism evidence="1 2">
    <name type="scientific">Dermacentor silvarum</name>
    <name type="common">Tick</name>
    <dbReference type="NCBI Taxonomy" id="543639"/>
    <lineage>
        <taxon>Eukaryota</taxon>
        <taxon>Metazoa</taxon>
        <taxon>Ecdysozoa</taxon>
        <taxon>Arthropoda</taxon>
        <taxon>Chelicerata</taxon>
        <taxon>Arachnida</taxon>
        <taxon>Acari</taxon>
        <taxon>Parasitiformes</taxon>
        <taxon>Ixodida</taxon>
        <taxon>Ixodoidea</taxon>
        <taxon>Ixodidae</taxon>
        <taxon>Rhipicephalinae</taxon>
        <taxon>Dermacentor</taxon>
    </lineage>
</organism>
<sequence>MSLYVVRGRRFERVLTAPKTVDADDDDWRTPKPYTNAEYEDVRASLKAHGQEHLLRFWPQLTEEQRCQLMTDLRYIDFARTSSAFKQATDAGSGDAESLDDLLEPIPTDRHGSVSRCSPEKLEAYRNEGLRLVSEGKVAALLLAGGQGTRLGVPYPKGMYDVGLPSHKTLYQLQGERLCRLTQLAQELTGKRGNIPWYIMTSEHTKEPTLEFFAKHDFFGLQEDSLVVFEQNMMPAFTFDGKIILETPYKVSMSPDGNGGLYSVLQRKGILADMERRGVSYIHVYCVDNILVKMADPTFVGYCVTNGADCAAKVVEKAFPTEAVGVVCRVKGRFQVVEYSEVSLRTAQRRNPDGRLTFNAGSICNHFFSLDFLKRVSVGTSLKYHVAKKKIPHVNDLGNLVKPEKPNGIKLEMFVFDVFEHADNFFVWEVLREDEFSPLKNAEGAAKDTPTTARHALYSLHHRYILGAGGKLVDEDGCPIPLIPRQVQWAGAPCLLFLVCSGVVEDRMRSLLHVPVAAMFLYSAVETENGHGDHKSQKEDLKYEHPVACEISALISYDGEGLEDYVKDKKFVPPVLLSSTEEEPIFQNGTRKD</sequence>